<dbReference type="Gene3D" id="3.40.630.40">
    <property type="entry name" value="Zn-dependent exopeptidases"/>
    <property type="match status" value="1"/>
</dbReference>
<dbReference type="EMBL" id="FNAV01000002">
    <property type="protein sequence ID" value="SDE26756.1"/>
    <property type="molecule type" value="Genomic_DNA"/>
</dbReference>
<dbReference type="OrthoDB" id="9815326at2"/>
<proteinExistence type="predicted"/>
<evidence type="ECO:0000313" key="1">
    <source>
        <dbReference type="EMBL" id="SDE26756.1"/>
    </source>
</evidence>
<dbReference type="GO" id="GO:0016787">
    <property type="term" value="F:hydrolase activity"/>
    <property type="evidence" value="ECO:0007669"/>
    <property type="project" value="UniProtKB-KW"/>
</dbReference>
<dbReference type="SUPFAM" id="SSF53187">
    <property type="entry name" value="Zn-dependent exopeptidases"/>
    <property type="match status" value="1"/>
</dbReference>
<accession>A0A1G7BK04</accession>
<dbReference type="Pfam" id="PF05013">
    <property type="entry name" value="FGase"/>
    <property type="match status" value="1"/>
</dbReference>
<name>A0A1G7BK04_9RHOB</name>
<dbReference type="AlphaFoldDB" id="A0A1G7BK04"/>
<protein>
    <submittedName>
        <fullName evidence="1">Predicted N-formylglutamate amidohydrolase</fullName>
    </submittedName>
</protein>
<organism evidence="1 2">
    <name type="scientific">Salipiger thiooxidans</name>
    <dbReference type="NCBI Taxonomy" id="282683"/>
    <lineage>
        <taxon>Bacteria</taxon>
        <taxon>Pseudomonadati</taxon>
        <taxon>Pseudomonadota</taxon>
        <taxon>Alphaproteobacteria</taxon>
        <taxon>Rhodobacterales</taxon>
        <taxon>Roseobacteraceae</taxon>
        <taxon>Salipiger</taxon>
    </lineage>
</organism>
<dbReference type="RefSeq" id="WP_089955294.1">
    <property type="nucleotide sequence ID" value="NZ_FNAV01000002.1"/>
</dbReference>
<gene>
    <name evidence="1" type="ORF">SAMN04488105_102195</name>
</gene>
<dbReference type="STRING" id="282683.SAMN04488105_102195"/>
<reference evidence="2" key="1">
    <citation type="submission" date="2016-10" db="EMBL/GenBank/DDBJ databases">
        <authorList>
            <person name="Varghese N."/>
            <person name="Submissions S."/>
        </authorList>
    </citation>
    <scope>NUCLEOTIDE SEQUENCE [LARGE SCALE GENOMIC DNA]</scope>
    <source>
        <strain evidence="2">DSM 10146</strain>
    </source>
</reference>
<sequence>MTEYPVILNPEGRFPGLIVVDHAGIATPDRFGALGLEEHWHATHHFCDLGVEPLARALADRLDAPVVLGTVSRLVLDLNRWLEDPRSIAVQVEGTPIPGNRTLTPEARALRQEAIFWPYHEAVGVLWARVTARHADPVFLALHSCTRVFDGIRRPWDAGTIWNENPALSRPLLEALGRDAGLRLGDNQPYSGRGGIYTVDRHTHGSGLRACGIEISNDLLETPRDTAGWAARLAAALETCVGERERA</sequence>
<evidence type="ECO:0000313" key="2">
    <source>
        <dbReference type="Proteomes" id="UP000198994"/>
    </source>
</evidence>
<dbReference type="InterPro" id="IPR007709">
    <property type="entry name" value="N-FG_amidohydro"/>
</dbReference>
<dbReference type="Proteomes" id="UP000198994">
    <property type="component" value="Unassembled WGS sequence"/>
</dbReference>
<keyword evidence="2" id="KW-1185">Reference proteome</keyword>
<keyword evidence="1" id="KW-0378">Hydrolase</keyword>